<keyword evidence="1" id="KW-0472">Membrane</keyword>
<evidence type="ECO:0000256" key="1">
    <source>
        <dbReference type="SAM" id="Phobius"/>
    </source>
</evidence>
<gene>
    <name evidence="2" type="ORF">GGR38_003838</name>
</gene>
<keyword evidence="1" id="KW-1133">Transmembrane helix</keyword>
<accession>A0A7W6CPP6</accession>
<organism evidence="2 3">
    <name type="scientific">Novosphingobium sediminicola</name>
    <dbReference type="NCBI Taxonomy" id="563162"/>
    <lineage>
        <taxon>Bacteria</taxon>
        <taxon>Pseudomonadati</taxon>
        <taxon>Pseudomonadota</taxon>
        <taxon>Alphaproteobacteria</taxon>
        <taxon>Sphingomonadales</taxon>
        <taxon>Sphingomonadaceae</taxon>
        <taxon>Novosphingobium</taxon>
    </lineage>
</organism>
<feature type="transmembrane region" description="Helical" evidence="1">
    <location>
        <begin position="20"/>
        <end position="39"/>
    </location>
</feature>
<reference evidence="2 3" key="1">
    <citation type="submission" date="2020-08" db="EMBL/GenBank/DDBJ databases">
        <title>Genomic Encyclopedia of Type Strains, Phase IV (KMG-IV): sequencing the most valuable type-strain genomes for metagenomic binning, comparative biology and taxonomic classification.</title>
        <authorList>
            <person name="Goeker M."/>
        </authorList>
    </citation>
    <scope>NUCLEOTIDE SEQUENCE [LARGE SCALE GENOMIC DNA]</scope>
    <source>
        <strain evidence="2 3">DSM 27057</strain>
    </source>
</reference>
<keyword evidence="1" id="KW-0812">Transmembrane</keyword>
<name>A0A7W6CPP6_9SPHN</name>
<dbReference type="AlphaFoldDB" id="A0A7W6CPP6"/>
<comment type="caution">
    <text evidence="2">The sequence shown here is derived from an EMBL/GenBank/DDBJ whole genome shotgun (WGS) entry which is preliminary data.</text>
</comment>
<sequence>MRNLRAAYAEFMSQTPAEMVAGLLIVGTLFGTIAGLWFVTPN</sequence>
<evidence type="ECO:0000313" key="2">
    <source>
        <dbReference type="EMBL" id="MBB3956871.1"/>
    </source>
</evidence>
<dbReference type="Proteomes" id="UP000548867">
    <property type="component" value="Unassembled WGS sequence"/>
</dbReference>
<dbReference type="EMBL" id="JACIDX010000017">
    <property type="protein sequence ID" value="MBB3956871.1"/>
    <property type="molecule type" value="Genomic_DNA"/>
</dbReference>
<dbReference type="RefSeq" id="WP_281379457.1">
    <property type="nucleotide sequence ID" value="NZ_JACIDX010000017.1"/>
</dbReference>
<evidence type="ECO:0000313" key="3">
    <source>
        <dbReference type="Proteomes" id="UP000548867"/>
    </source>
</evidence>
<protein>
    <submittedName>
        <fullName evidence="2">Uncharacterized protein</fullName>
    </submittedName>
</protein>
<keyword evidence="3" id="KW-1185">Reference proteome</keyword>
<proteinExistence type="predicted"/>